<feature type="compositionally biased region" description="Basic and acidic residues" evidence="8">
    <location>
        <begin position="1473"/>
        <end position="1511"/>
    </location>
</feature>
<evidence type="ECO:0000256" key="5">
    <source>
        <dbReference type="ARBA" id="ARBA00023242"/>
    </source>
</evidence>
<evidence type="ECO:0000256" key="8">
    <source>
        <dbReference type="SAM" id="MobiDB-lite"/>
    </source>
</evidence>
<dbReference type="GO" id="GO:0005634">
    <property type="term" value="C:nucleus"/>
    <property type="evidence" value="ECO:0007669"/>
    <property type="project" value="UniProtKB-SubCell"/>
</dbReference>
<feature type="compositionally biased region" description="Basic and acidic residues" evidence="8">
    <location>
        <begin position="1429"/>
        <end position="1457"/>
    </location>
</feature>
<dbReference type="InterPro" id="IPR012677">
    <property type="entry name" value="Nucleotide-bd_a/b_plait_sf"/>
</dbReference>
<organism evidence="11">
    <name type="scientific">Selaginella moellendorffii</name>
    <name type="common">Spikemoss</name>
    <dbReference type="NCBI Taxonomy" id="88036"/>
    <lineage>
        <taxon>Eukaryota</taxon>
        <taxon>Viridiplantae</taxon>
        <taxon>Streptophyta</taxon>
        <taxon>Embryophyta</taxon>
        <taxon>Tracheophyta</taxon>
        <taxon>Lycopodiopsida</taxon>
        <taxon>Selaginellales</taxon>
        <taxon>Selaginellaceae</taxon>
        <taxon>Selaginella</taxon>
    </lineage>
</organism>
<dbReference type="GO" id="GO:0000779">
    <property type="term" value="C:condensed chromosome, centromeric region"/>
    <property type="evidence" value="ECO:0000318"/>
    <property type="project" value="GO_Central"/>
</dbReference>
<keyword evidence="7" id="KW-0694">RNA-binding</keyword>
<dbReference type="GO" id="GO:0042393">
    <property type="term" value="F:histone binding"/>
    <property type="evidence" value="ECO:0000318"/>
    <property type="project" value="GO_Central"/>
</dbReference>
<dbReference type="EMBL" id="GL377571">
    <property type="protein sequence ID" value="EFJ32960.1"/>
    <property type="molecule type" value="Genomic_DNA"/>
</dbReference>
<dbReference type="GO" id="GO:0000796">
    <property type="term" value="C:condensin complex"/>
    <property type="evidence" value="ECO:0000318"/>
    <property type="project" value="GO_Central"/>
</dbReference>
<reference evidence="10 11" key="1">
    <citation type="journal article" date="2011" name="Science">
        <title>The Selaginella genome identifies genetic changes associated with the evolution of vascular plants.</title>
        <authorList>
            <person name="Banks J.A."/>
            <person name="Nishiyama T."/>
            <person name="Hasebe M."/>
            <person name="Bowman J.L."/>
            <person name="Gribskov M."/>
            <person name="dePamphilis C."/>
            <person name="Albert V.A."/>
            <person name="Aono N."/>
            <person name="Aoyama T."/>
            <person name="Ambrose B.A."/>
            <person name="Ashton N.W."/>
            <person name="Axtell M.J."/>
            <person name="Barker E."/>
            <person name="Barker M.S."/>
            <person name="Bennetzen J.L."/>
            <person name="Bonawitz N.D."/>
            <person name="Chapple C."/>
            <person name="Cheng C."/>
            <person name="Correa L.G."/>
            <person name="Dacre M."/>
            <person name="DeBarry J."/>
            <person name="Dreyer I."/>
            <person name="Elias M."/>
            <person name="Engstrom E.M."/>
            <person name="Estelle M."/>
            <person name="Feng L."/>
            <person name="Finet C."/>
            <person name="Floyd S.K."/>
            <person name="Frommer W.B."/>
            <person name="Fujita T."/>
            <person name="Gramzow L."/>
            <person name="Gutensohn M."/>
            <person name="Harholt J."/>
            <person name="Hattori M."/>
            <person name="Heyl A."/>
            <person name="Hirai T."/>
            <person name="Hiwatashi Y."/>
            <person name="Ishikawa M."/>
            <person name="Iwata M."/>
            <person name="Karol K.G."/>
            <person name="Koehler B."/>
            <person name="Kolukisaoglu U."/>
            <person name="Kubo M."/>
            <person name="Kurata T."/>
            <person name="Lalonde S."/>
            <person name="Li K."/>
            <person name="Li Y."/>
            <person name="Litt A."/>
            <person name="Lyons E."/>
            <person name="Manning G."/>
            <person name="Maruyama T."/>
            <person name="Michael T.P."/>
            <person name="Mikami K."/>
            <person name="Miyazaki S."/>
            <person name="Morinaga S."/>
            <person name="Murata T."/>
            <person name="Mueller-Roeber B."/>
            <person name="Nelson D.R."/>
            <person name="Obara M."/>
            <person name="Oguri Y."/>
            <person name="Olmstead R.G."/>
            <person name="Onodera N."/>
            <person name="Petersen B.L."/>
            <person name="Pils B."/>
            <person name="Prigge M."/>
            <person name="Rensing S.A."/>
            <person name="Riano-Pachon D.M."/>
            <person name="Roberts A.W."/>
            <person name="Sato Y."/>
            <person name="Scheller H.V."/>
            <person name="Schulz B."/>
            <person name="Schulz C."/>
            <person name="Shakirov E.V."/>
            <person name="Shibagaki N."/>
            <person name="Shinohara N."/>
            <person name="Shippen D.E."/>
            <person name="Soerensen I."/>
            <person name="Sotooka R."/>
            <person name="Sugimoto N."/>
            <person name="Sugita M."/>
            <person name="Sumikawa N."/>
            <person name="Tanurdzic M."/>
            <person name="Theissen G."/>
            <person name="Ulvskov P."/>
            <person name="Wakazuki S."/>
            <person name="Weng J.K."/>
            <person name="Willats W.W."/>
            <person name="Wipf D."/>
            <person name="Wolf P.G."/>
            <person name="Yang L."/>
            <person name="Zimmer A.D."/>
            <person name="Zhu Q."/>
            <person name="Mitros T."/>
            <person name="Hellsten U."/>
            <person name="Loque D."/>
            <person name="Otillar R."/>
            <person name="Salamov A."/>
            <person name="Schmutz J."/>
            <person name="Shapiro H."/>
            <person name="Lindquist E."/>
            <person name="Lucas S."/>
            <person name="Rokhsar D."/>
            <person name="Grigoriev I.V."/>
        </authorList>
    </citation>
    <scope>NUCLEOTIDE SEQUENCE [LARGE SCALE GENOMIC DNA]</scope>
</reference>
<gene>
    <name evidence="10" type="ORF">SELMODRAFT_439324</name>
</gene>
<dbReference type="Proteomes" id="UP000001514">
    <property type="component" value="Unassembled WGS sequence"/>
</dbReference>
<dbReference type="InterPro" id="IPR032682">
    <property type="entry name" value="Cnd1_C"/>
</dbReference>
<dbReference type="PROSITE" id="PS50102">
    <property type="entry name" value="RRM"/>
    <property type="match status" value="1"/>
</dbReference>
<dbReference type="GO" id="GO:0051301">
    <property type="term" value="P:cell division"/>
    <property type="evidence" value="ECO:0007669"/>
    <property type="project" value="UniProtKB-KW"/>
</dbReference>
<feature type="region of interest" description="Disordered" evidence="8">
    <location>
        <begin position="1401"/>
        <end position="1573"/>
    </location>
</feature>
<protein>
    <recommendedName>
        <fullName evidence="9">RRM domain-containing protein</fullName>
    </recommendedName>
</protein>
<dbReference type="Gene3D" id="1.25.10.10">
    <property type="entry name" value="Leucine-rich Repeat Variant"/>
    <property type="match status" value="2"/>
</dbReference>
<evidence type="ECO:0000256" key="4">
    <source>
        <dbReference type="ARBA" id="ARBA00023067"/>
    </source>
</evidence>
<keyword evidence="5" id="KW-0539">Nucleus</keyword>
<dbReference type="Gramene" id="EFJ32960">
    <property type="protein sequence ID" value="EFJ32960"/>
    <property type="gene ID" value="SELMODRAFT_439324"/>
</dbReference>
<dbReference type="FunCoup" id="D8R3K5">
    <property type="interactions" value="2338"/>
</dbReference>
<feature type="region of interest" description="Disordered" evidence="8">
    <location>
        <begin position="1201"/>
        <end position="1327"/>
    </location>
</feature>
<dbReference type="InterPro" id="IPR035979">
    <property type="entry name" value="RBD_domain_sf"/>
</dbReference>
<accession>D8R3K5</accession>
<name>D8R3K5_SELML</name>
<evidence type="ECO:0000256" key="6">
    <source>
        <dbReference type="ARBA" id="ARBA00023306"/>
    </source>
</evidence>
<proteinExistence type="predicted"/>
<dbReference type="GO" id="GO:0010032">
    <property type="term" value="P:meiotic chromosome condensation"/>
    <property type="evidence" value="ECO:0000318"/>
    <property type="project" value="GO_Central"/>
</dbReference>
<dbReference type="GO" id="GO:0003723">
    <property type="term" value="F:RNA binding"/>
    <property type="evidence" value="ECO:0007669"/>
    <property type="project" value="UniProtKB-UniRule"/>
</dbReference>
<keyword evidence="2" id="KW-0132">Cell division</keyword>
<feature type="region of interest" description="Disordered" evidence="8">
    <location>
        <begin position="468"/>
        <end position="513"/>
    </location>
</feature>
<feature type="compositionally biased region" description="Basic and acidic residues" evidence="8">
    <location>
        <begin position="1307"/>
        <end position="1321"/>
    </location>
</feature>
<dbReference type="CDD" id="cd00590">
    <property type="entry name" value="RRM_SF"/>
    <property type="match status" value="1"/>
</dbReference>
<dbReference type="Gene3D" id="3.30.70.330">
    <property type="match status" value="1"/>
</dbReference>
<keyword evidence="6" id="KW-0131">Cell cycle</keyword>
<feature type="domain" description="RRM" evidence="9">
    <location>
        <begin position="1790"/>
        <end position="1862"/>
    </location>
</feature>
<dbReference type="SMART" id="SM00360">
    <property type="entry name" value="RRM"/>
    <property type="match status" value="1"/>
</dbReference>
<dbReference type="InterPro" id="IPR016024">
    <property type="entry name" value="ARM-type_fold"/>
</dbReference>
<dbReference type="Pfam" id="PF12717">
    <property type="entry name" value="Cnd1"/>
    <property type="match status" value="1"/>
</dbReference>
<sequence>MAPCFVIPQSGGLEELEKDCGEEDFLVVQRDFSTADGEELAKEVAFQLGDNEVTCIEEQAIFDQLFAIVKNFPSLQPSTKRLIIESLCSNFTLLIASIASLKREDAESDPALLCQQIHSQQNALKLYSFFLQQIYTLEEAPCSDSQKTKASTKSKQPRKKNPTLSWKWEDFRARIVSSVTRVLEADLQLLYGMARPENGLLNFLAKFGLKLLENPTVMKDKEAKDEVCKFLATCAVKYDYHEQLLPSLIDLLHKCEHVPIPLADLVTVSDKSYGDNTLAVGILREIGMTGQAEYNRLPTVADNVKLFLVELADRLPKVLAANLSVLMPHFGGESYKIRNALVTVLGRLVVKAFGDNDSNLSEDIRLRNKQAMLDVLIERTRDTNAFTRACVLQTWGYLCEQNSLSISLWNQVVDIAAGRLHDKAVLVRKNALQLLTTLLEYNPFGPMLKTGRFEATLEIYKLQLEKMTQGSGTSGETETETARFKPQEEAANDNETQDTATFESQGPPETQKRCDIGSLEQTRALVASLESALHFSRTMASTIPVISQLFSSSAIFDVQQSIQFLTKCHKFSIDGAEECMRKMLPLERSIYEAVEGAFVVTYIKKSPQETASNLLQLVLEAPVGHLTSIEALLISLVKKREIPAGTEPALWDIFTFNSVGVTPEQCRCALSLFCMIAKASPKVFSSRIQNVVDIGFGRWAKQESLLARFACLALQRLSIEDKQQLQPGHKVFSILASLISDQLLPDEIWYSAAEQAISAIYAIHPVPEAFMSALMLKFLDAALQKTDEGLDSSLLSRFLFATGHVALKHLVYIESCVRGIRKQKCDKEREAAAVDANAAEDGVSSSKDEGINAELGVAAAEDVKLDYLLEKAEREIVSGSETRKLLIGSISPLVSKLCKNSTVLQKFPQLRSSVVLCLCKLMAVDSNYCDANLQLLFTLAQNSPEDAIRSNCIISLGDIAFRFPNLLEPWTENIYARLHDRSDYVRKNAVLVISHLRQLFGIYIDRHLQVKGHISEMAIRTQDENSRISELAKLFFSELSKRGTSPIYNFLPDILSRLSCSTNISGDTFRNIMQFLLDFIKKDRQIEGLIEKLCNRFVGTSDRAQWQAIAYCLSQLTFTDKAMKRLIDLFKQFANALVDEQVLDSFKTICSKAKKLAKQDYRQLLEEFELKITACHEQKREEEVAAMEAQHVADNGIRCESNGAFKNDEEQASSTVSSNGSTSGEDEEVCPRTPVASSVKPGSVDGDDYSSGSEHRSHVSTNSRESSGGSMNGDDSSTKCKHRSRVSTRSKVTLENSERSPVSIDSYAKRENSESLDGGHTDEEEENPLRLGAGCIQRYSILGFVPRSASIPLPTASPGRMAEAEIEELLDFDGSDYEFGSDEGAGEEEDVDYRVVGEDASMGQDDAADPVEGQAASMDSLEISGSVEPQREPDRAIERGGRMPESRSTRHSSKTDLEDGEFFDMAPMVNSKKQAEHGVVKDGKLSRKQHSNETMRALSDREAERNTGSRQDRKRRRDHDYERHLYSSPRSRKQPHERYTGRYDRPHGGDRRYDRVGDFPDSRIRGPPFYRPNYSPGIMGPGRPDMNHVRACTAGLEIFSPAQLQELLNQEHMLRSQQMLHLARLGIRPPPGQPMYPLMGPNDFRPPFQPMGSDITSRMNFMGGPLGVQGPRSCFPPTGRGPGILGGAGFPRPPRNEALALGSGRVQPRPSTANAQVENGKYPARSVPSTKHEQDSPRRNDRDREPESRSKRTASTFDARLERDNREKCSKGSDPAGNLIHLGGPVQKSRVLTVGGLLENTPMSTVADAFEKQGKILDFRKNQTGDVFTITFSSVQEAVSAKRHLHRSMLAGRQITVEYAVV</sequence>
<feature type="compositionally biased region" description="Low complexity" evidence="8">
    <location>
        <begin position="1213"/>
        <end position="1223"/>
    </location>
</feature>
<feature type="compositionally biased region" description="Basic and acidic residues" evidence="8">
    <location>
        <begin position="1730"/>
        <end position="1750"/>
    </location>
</feature>
<evidence type="ECO:0000313" key="10">
    <source>
        <dbReference type="EMBL" id="EFJ32960.1"/>
    </source>
</evidence>
<dbReference type="InterPro" id="IPR000504">
    <property type="entry name" value="RRM_dom"/>
</dbReference>
<dbReference type="InParanoid" id="D8R3K5"/>
<feature type="compositionally biased region" description="Basic residues" evidence="8">
    <location>
        <begin position="1279"/>
        <end position="1288"/>
    </location>
</feature>
<dbReference type="PANTHER" id="PTHR14222">
    <property type="entry name" value="CONDENSIN"/>
    <property type="match status" value="1"/>
</dbReference>
<dbReference type="Pfam" id="PF12922">
    <property type="entry name" value="Cnd1_N"/>
    <property type="match status" value="1"/>
</dbReference>
<dbReference type="InterPro" id="IPR024324">
    <property type="entry name" value="Condensin_cplx_su1_N"/>
</dbReference>
<evidence type="ECO:0000313" key="11">
    <source>
        <dbReference type="Proteomes" id="UP000001514"/>
    </source>
</evidence>
<feature type="region of interest" description="Disordered" evidence="8">
    <location>
        <begin position="1664"/>
        <end position="1756"/>
    </location>
</feature>
<evidence type="ECO:0000256" key="3">
    <source>
        <dbReference type="ARBA" id="ARBA00022776"/>
    </source>
</evidence>
<comment type="subcellular location">
    <subcellularLocation>
        <location evidence="1">Nucleus</location>
    </subcellularLocation>
</comment>
<feature type="compositionally biased region" description="Basic and acidic residues" evidence="8">
    <location>
        <begin position="1534"/>
        <end position="1564"/>
    </location>
</feature>
<dbReference type="InterPro" id="IPR026971">
    <property type="entry name" value="CND1/NCAPD3"/>
</dbReference>
<evidence type="ECO:0000256" key="1">
    <source>
        <dbReference type="ARBA" id="ARBA00004123"/>
    </source>
</evidence>
<dbReference type="HOGENOM" id="CLU_001867_2_0_1"/>
<dbReference type="InterPro" id="IPR011989">
    <property type="entry name" value="ARM-like"/>
</dbReference>
<dbReference type="SUPFAM" id="SSF54928">
    <property type="entry name" value="RNA-binding domain, RBD"/>
    <property type="match status" value="1"/>
</dbReference>
<dbReference type="SUPFAM" id="SSF48371">
    <property type="entry name" value="ARM repeat"/>
    <property type="match status" value="1"/>
</dbReference>
<evidence type="ECO:0000256" key="2">
    <source>
        <dbReference type="ARBA" id="ARBA00022618"/>
    </source>
</evidence>
<dbReference type="GO" id="GO:0007076">
    <property type="term" value="P:mitotic chromosome condensation"/>
    <property type="evidence" value="ECO:0000318"/>
    <property type="project" value="GO_Central"/>
</dbReference>
<evidence type="ECO:0000259" key="9">
    <source>
        <dbReference type="PROSITE" id="PS50102"/>
    </source>
</evidence>
<dbReference type="STRING" id="88036.D8R3K5"/>
<evidence type="ECO:0000256" key="7">
    <source>
        <dbReference type="PROSITE-ProRule" id="PRU00176"/>
    </source>
</evidence>
<feature type="compositionally biased region" description="Gly residues" evidence="8">
    <location>
        <begin position="1680"/>
        <end position="1689"/>
    </location>
</feature>
<keyword evidence="4" id="KW-0226">DNA condensation</keyword>
<feature type="compositionally biased region" description="Low complexity" evidence="8">
    <location>
        <begin position="1266"/>
        <end position="1275"/>
    </location>
</feature>
<dbReference type="eggNOG" id="KOG0414">
    <property type="taxonomic scope" value="Eukaryota"/>
</dbReference>
<dbReference type="PANTHER" id="PTHR14222:SF2">
    <property type="entry name" value="CONDENSIN COMPLEX SUBUNIT 1"/>
    <property type="match status" value="1"/>
</dbReference>
<keyword evidence="11" id="KW-1185">Reference proteome</keyword>
<feature type="compositionally biased region" description="Polar residues" evidence="8">
    <location>
        <begin position="497"/>
        <end position="508"/>
    </location>
</feature>
<keyword evidence="3" id="KW-0498">Mitosis</keyword>
<dbReference type="KEGG" id="smo:SELMODRAFT_439324"/>